<keyword evidence="3" id="KW-0808">Transferase</keyword>
<dbReference type="STRING" id="67801.A0A1B0BKB6"/>
<dbReference type="EMBL" id="JXJN01015868">
    <property type="status" value="NOT_ANNOTATED_CDS"/>
    <property type="molecule type" value="Genomic_DNA"/>
</dbReference>
<dbReference type="GO" id="GO:0016925">
    <property type="term" value="P:protein sumoylation"/>
    <property type="evidence" value="ECO:0007669"/>
    <property type="project" value="UniProtKB-UniPathway"/>
</dbReference>
<protein>
    <recommendedName>
        <fullName evidence="5">PINIT domain-containing protein</fullName>
    </recommendedName>
</protein>
<proteinExistence type="inferred from homology"/>
<evidence type="ECO:0000259" key="5">
    <source>
        <dbReference type="PROSITE" id="PS51466"/>
    </source>
</evidence>
<reference evidence="6" key="2">
    <citation type="submission" date="2020-05" db="UniProtKB">
        <authorList>
            <consortium name="EnsemblMetazoa"/>
        </authorList>
    </citation>
    <scope>IDENTIFICATION</scope>
    <source>
        <strain evidence="6">IAEA</strain>
    </source>
</reference>
<dbReference type="Proteomes" id="UP000092460">
    <property type="component" value="Unassembled WGS sequence"/>
</dbReference>
<dbReference type="Pfam" id="PF14324">
    <property type="entry name" value="PINIT"/>
    <property type="match status" value="1"/>
</dbReference>
<organism evidence="6 7">
    <name type="scientific">Glossina palpalis gambiensis</name>
    <dbReference type="NCBI Taxonomy" id="67801"/>
    <lineage>
        <taxon>Eukaryota</taxon>
        <taxon>Metazoa</taxon>
        <taxon>Ecdysozoa</taxon>
        <taxon>Arthropoda</taxon>
        <taxon>Hexapoda</taxon>
        <taxon>Insecta</taxon>
        <taxon>Pterygota</taxon>
        <taxon>Neoptera</taxon>
        <taxon>Endopterygota</taxon>
        <taxon>Diptera</taxon>
        <taxon>Brachycera</taxon>
        <taxon>Muscomorpha</taxon>
        <taxon>Hippoboscoidea</taxon>
        <taxon>Glossinidae</taxon>
        <taxon>Glossina</taxon>
    </lineage>
</organism>
<dbReference type="GO" id="GO:0003712">
    <property type="term" value="F:transcription coregulator activity"/>
    <property type="evidence" value="ECO:0007669"/>
    <property type="project" value="TreeGrafter"/>
</dbReference>
<dbReference type="FunFam" id="2.60.120.780:FF:000001">
    <property type="entry name" value="E3 SUMO-protein ligase PIAS2 isoform X1"/>
    <property type="match status" value="1"/>
</dbReference>
<comment type="similarity">
    <text evidence="2">Belongs to the PIAS family.</text>
</comment>
<dbReference type="EnsemblMetazoa" id="GPPI032902-RA">
    <property type="protein sequence ID" value="GPPI032902-PA"/>
    <property type="gene ID" value="GPPI032902"/>
</dbReference>
<evidence type="ECO:0000313" key="7">
    <source>
        <dbReference type="Proteomes" id="UP000092460"/>
    </source>
</evidence>
<comment type="pathway">
    <text evidence="1">Protein modification; protein sumoylation.</text>
</comment>
<dbReference type="InterPro" id="IPR013083">
    <property type="entry name" value="Znf_RING/FYVE/PHD"/>
</dbReference>
<dbReference type="PANTHER" id="PTHR10782:SF94">
    <property type="entry name" value="SUPPRESSOR OF VARIEGATION 2-10, ISOFORM I"/>
    <property type="match status" value="1"/>
</dbReference>
<evidence type="ECO:0000256" key="2">
    <source>
        <dbReference type="ARBA" id="ARBA00005383"/>
    </source>
</evidence>
<dbReference type="VEuPathDB" id="VectorBase:GPPI032902"/>
<keyword evidence="7" id="KW-1185">Reference proteome</keyword>
<dbReference type="Gene3D" id="3.30.40.10">
    <property type="entry name" value="Zinc/RING finger domain, C3HC4 (zinc finger)"/>
    <property type="match status" value="1"/>
</dbReference>
<dbReference type="Gene3D" id="2.60.120.780">
    <property type="entry name" value="PINIT domain"/>
    <property type="match status" value="1"/>
</dbReference>
<accession>A0A1B0BKB6</accession>
<reference evidence="7" key="1">
    <citation type="submission" date="2015-01" db="EMBL/GenBank/DDBJ databases">
        <authorList>
            <person name="Aksoy S."/>
            <person name="Warren W."/>
            <person name="Wilson R.K."/>
        </authorList>
    </citation>
    <scope>NUCLEOTIDE SEQUENCE [LARGE SCALE GENOMIC DNA]</scope>
    <source>
        <strain evidence="7">IAEA</strain>
    </source>
</reference>
<dbReference type="InterPro" id="IPR038654">
    <property type="entry name" value="PINIT_sf"/>
</dbReference>
<dbReference type="InterPro" id="IPR023321">
    <property type="entry name" value="PINIT"/>
</dbReference>
<evidence type="ECO:0000256" key="1">
    <source>
        <dbReference type="ARBA" id="ARBA00004718"/>
    </source>
</evidence>
<evidence type="ECO:0000313" key="6">
    <source>
        <dbReference type="EnsemblMetazoa" id="GPPI032902-PA"/>
    </source>
</evidence>
<dbReference type="GO" id="GO:0006357">
    <property type="term" value="P:regulation of transcription by RNA polymerase II"/>
    <property type="evidence" value="ECO:0007669"/>
    <property type="project" value="TreeGrafter"/>
</dbReference>
<feature type="domain" description="PINIT" evidence="5">
    <location>
        <begin position="84"/>
        <end position="249"/>
    </location>
</feature>
<dbReference type="GO" id="GO:0000785">
    <property type="term" value="C:chromatin"/>
    <property type="evidence" value="ECO:0007669"/>
    <property type="project" value="TreeGrafter"/>
</dbReference>
<name>A0A1B0BKB6_9MUSC</name>
<dbReference type="UniPathway" id="UPA00886"/>
<keyword evidence="4" id="KW-0833">Ubl conjugation pathway</keyword>
<dbReference type="PANTHER" id="PTHR10782">
    <property type="entry name" value="ZINC FINGER MIZ DOMAIN-CONTAINING PROTEIN"/>
    <property type="match status" value="1"/>
</dbReference>
<evidence type="ECO:0000256" key="4">
    <source>
        <dbReference type="ARBA" id="ARBA00022786"/>
    </source>
</evidence>
<dbReference type="GO" id="GO:0061665">
    <property type="term" value="F:SUMO ligase activity"/>
    <property type="evidence" value="ECO:0007669"/>
    <property type="project" value="TreeGrafter"/>
</dbReference>
<dbReference type="AlphaFoldDB" id="A0A1B0BKB6"/>
<evidence type="ECO:0000256" key="3">
    <source>
        <dbReference type="ARBA" id="ARBA00022679"/>
    </source>
</evidence>
<dbReference type="PROSITE" id="PS51466">
    <property type="entry name" value="PINIT"/>
    <property type="match status" value="1"/>
</dbReference>
<sequence length="522" mass="57494">MNTTYLHWAQSLVEQQQVTLYGPPDPKRMCAQMQMQPNPGNLVSAAAANAQMPGGAQQILNPAAAAAGMPLTVPPGNNVVPFMHAIPTQMPIHPDVRLKKLAFYDVLGTLIKPSSLVPRNAQRMQEVPFYFTLTPQQAAEIASNRDIRNGSKVEHAIQVQLRFCLLETSCDQDDCFPPSVAVKVNSKMCQLPNALPQTRPNMEPKRPPRPINVTSNVKLSPTVTNTITVQWSPDYTRGYCIAKLTSAQLLTRPKTKGVKPADYTRALIKEKLREDADCEIATTMLKVTLNCPLGKMKMSMPYSFAMFRCQLPAAFDNLVIDGYFQEVLASNLLKSDDTEIQLHKDGSWSTHSLRADSQILDISTKPVEIVEVISDDIELITTEDVKPIKAAAVSLLRTMIRMMTMMTPLAKRRPACKINTSSATSSTVSTSNINGNSAIAGQHRGVDVQQKTDADLTIICLDSPSPPSTPVRSPKIDVSSMNDFKIPIMISIDGQMLCRQTERHGLFVCVMHVGGMFKFLMV</sequence>